<keyword evidence="1" id="KW-0812">Transmembrane</keyword>
<keyword evidence="3" id="KW-1185">Reference proteome</keyword>
<evidence type="ECO:0008006" key="4">
    <source>
        <dbReference type="Google" id="ProtNLM"/>
    </source>
</evidence>
<reference evidence="2 3" key="1">
    <citation type="submission" date="2018-11" db="EMBL/GenBank/DDBJ databases">
        <authorList>
            <person name="Criscuolo A."/>
        </authorList>
    </citation>
    <scope>NUCLEOTIDE SEQUENCE [LARGE SCALE GENOMIC DNA]</scope>
    <source>
        <strain evidence="2">ATB-66</strain>
    </source>
</reference>
<gene>
    <name evidence="2" type="ORF">FILTAD_02824</name>
</gene>
<evidence type="ECO:0000313" key="2">
    <source>
        <dbReference type="EMBL" id="VDC32622.1"/>
    </source>
</evidence>
<proteinExistence type="predicted"/>
<dbReference type="OrthoDB" id="2971140at2"/>
<protein>
    <recommendedName>
        <fullName evidence="4">Fimbrial assembly protein (PilN)</fullName>
    </recommendedName>
</protein>
<keyword evidence="1" id="KW-1133">Transmembrane helix</keyword>
<name>A0A3P5XU15_9BACL</name>
<accession>A0A3P5XU15</accession>
<dbReference type="RefSeq" id="WP_124071618.1">
    <property type="nucleotide sequence ID" value="NZ_CBCRXF010000002.1"/>
</dbReference>
<organism evidence="2 3">
    <name type="scientific">Filibacter tadaridae</name>
    <dbReference type="NCBI Taxonomy" id="2483811"/>
    <lineage>
        <taxon>Bacteria</taxon>
        <taxon>Bacillati</taxon>
        <taxon>Bacillota</taxon>
        <taxon>Bacilli</taxon>
        <taxon>Bacillales</taxon>
        <taxon>Caryophanaceae</taxon>
        <taxon>Filibacter</taxon>
    </lineage>
</organism>
<evidence type="ECO:0000256" key="1">
    <source>
        <dbReference type="SAM" id="Phobius"/>
    </source>
</evidence>
<keyword evidence="1" id="KW-0472">Membrane</keyword>
<dbReference type="EMBL" id="UXAV01000044">
    <property type="protein sequence ID" value="VDC32622.1"/>
    <property type="molecule type" value="Genomic_DNA"/>
</dbReference>
<sequence>MVAEINLLPSKNKKILSGKVYIIIVGIVFIIIALFLTYLLLSSKQERMLVESKQNQVQAEVITLQSEVAATTSNETGSRQSAVDFTEMVSYPVSPIILEVGTYLPRHSYLRNYEFSEQTVKFQADFEDKTMIAQFISDLLTSPLFADVKVDEITSFQVGNGTTVDELEDFDEVPRYSASFTLDINVSYVSSMEVTK</sequence>
<dbReference type="AlphaFoldDB" id="A0A3P5XU15"/>
<evidence type="ECO:0000313" key="3">
    <source>
        <dbReference type="Proteomes" id="UP000270468"/>
    </source>
</evidence>
<dbReference type="Proteomes" id="UP000270468">
    <property type="component" value="Unassembled WGS sequence"/>
</dbReference>
<feature type="transmembrane region" description="Helical" evidence="1">
    <location>
        <begin position="20"/>
        <end position="41"/>
    </location>
</feature>